<comment type="cofactor">
    <cofactor evidence="2">
        <name>Mn(2+)</name>
        <dbReference type="ChEBI" id="CHEBI:29035"/>
    </cofactor>
</comment>
<dbReference type="PANTHER" id="PTHR30387">
    <property type="entry name" value="MANNONATE DEHYDRATASE"/>
    <property type="match status" value="1"/>
</dbReference>
<protein>
    <recommendedName>
        <fullName evidence="7 11">Mannonate dehydratase</fullName>
        <ecNumber evidence="7 11">4.2.1.8</ecNumber>
    </recommendedName>
</protein>
<evidence type="ECO:0000256" key="2">
    <source>
        <dbReference type="ARBA" id="ARBA00001936"/>
    </source>
</evidence>
<dbReference type="GO" id="GO:0008198">
    <property type="term" value="F:ferrous iron binding"/>
    <property type="evidence" value="ECO:0007669"/>
    <property type="project" value="TreeGrafter"/>
</dbReference>
<dbReference type="GO" id="GO:0008927">
    <property type="term" value="F:mannonate dehydratase activity"/>
    <property type="evidence" value="ECO:0007669"/>
    <property type="project" value="UniProtKB-UniRule"/>
</dbReference>
<organism evidence="12 13">
    <name type="scientific">Cytobacillus oceanisediminis</name>
    <dbReference type="NCBI Taxonomy" id="665099"/>
    <lineage>
        <taxon>Bacteria</taxon>
        <taxon>Bacillati</taxon>
        <taxon>Bacillota</taxon>
        <taxon>Bacilli</taxon>
        <taxon>Bacillales</taxon>
        <taxon>Bacillaceae</taxon>
        <taxon>Cytobacillus</taxon>
    </lineage>
</organism>
<evidence type="ECO:0000256" key="6">
    <source>
        <dbReference type="ARBA" id="ARBA00007389"/>
    </source>
</evidence>
<dbReference type="GO" id="GO:0042840">
    <property type="term" value="P:D-glucuronate catabolic process"/>
    <property type="evidence" value="ECO:0007669"/>
    <property type="project" value="TreeGrafter"/>
</dbReference>
<dbReference type="GO" id="GO:0030145">
    <property type="term" value="F:manganese ion binding"/>
    <property type="evidence" value="ECO:0007669"/>
    <property type="project" value="TreeGrafter"/>
</dbReference>
<comment type="caution">
    <text evidence="12">The sequence shown here is derived from an EMBL/GenBank/DDBJ whole genome shotgun (WGS) entry which is preliminary data.</text>
</comment>
<comment type="catalytic activity">
    <reaction evidence="1">
        <text>D-mannonate = 2-dehydro-3-deoxy-D-gluconate + H2O</text>
        <dbReference type="Rhea" id="RHEA:20097"/>
        <dbReference type="ChEBI" id="CHEBI:15377"/>
        <dbReference type="ChEBI" id="CHEBI:17767"/>
        <dbReference type="ChEBI" id="CHEBI:57990"/>
        <dbReference type="EC" id="4.2.1.8"/>
    </reaction>
</comment>
<comment type="function">
    <text evidence="4">Catalyzes the dehydration of D-mannonate.</text>
</comment>
<reference evidence="12 13" key="1">
    <citation type="submission" date="2018-05" db="EMBL/GenBank/DDBJ databases">
        <title>Freshwater and sediment microbial communities from various areas in North America, analyzing microbe dynamics in response to fracking.</title>
        <authorList>
            <person name="Lamendella R."/>
        </authorList>
    </citation>
    <scope>NUCLEOTIDE SEQUENCE [LARGE SCALE GENOMIC DNA]</scope>
    <source>
        <strain evidence="12 13">15_TX</strain>
    </source>
</reference>
<dbReference type="PANTHER" id="PTHR30387:SF2">
    <property type="entry name" value="MANNONATE DEHYDRATASE"/>
    <property type="match status" value="1"/>
</dbReference>
<comment type="similarity">
    <text evidence="6">Belongs to the mannonate dehydratase family.</text>
</comment>
<keyword evidence="9" id="KW-0464">Manganese</keyword>
<evidence type="ECO:0000256" key="8">
    <source>
        <dbReference type="ARBA" id="ARBA00023004"/>
    </source>
</evidence>
<evidence type="ECO:0000256" key="7">
    <source>
        <dbReference type="ARBA" id="ARBA00012927"/>
    </source>
</evidence>
<evidence type="ECO:0000256" key="4">
    <source>
        <dbReference type="ARBA" id="ARBA00002713"/>
    </source>
</evidence>
<evidence type="ECO:0000313" key="12">
    <source>
        <dbReference type="EMBL" id="PWW28232.1"/>
    </source>
</evidence>
<evidence type="ECO:0000256" key="9">
    <source>
        <dbReference type="ARBA" id="ARBA00023211"/>
    </source>
</evidence>
<dbReference type="UniPathway" id="UPA00246"/>
<dbReference type="Gene3D" id="3.20.20.150">
    <property type="entry name" value="Divalent-metal-dependent TIM barrel enzymes"/>
    <property type="match status" value="1"/>
</dbReference>
<dbReference type="NCBIfam" id="NF003027">
    <property type="entry name" value="PRK03906.1"/>
    <property type="match status" value="1"/>
</dbReference>
<dbReference type="EMBL" id="QGTW01000006">
    <property type="protein sequence ID" value="PWW28232.1"/>
    <property type="molecule type" value="Genomic_DNA"/>
</dbReference>
<evidence type="ECO:0000256" key="3">
    <source>
        <dbReference type="ARBA" id="ARBA00001954"/>
    </source>
</evidence>
<dbReference type="NCBIfam" id="TIGR00695">
    <property type="entry name" value="uxuA"/>
    <property type="match status" value="1"/>
</dbReference>
<proteinExistence type="inferred from homology"/>
<dbReference type="Pfam" id="PF03786">
    <property type="entry name" value="UxuA"/>
    <property type="match status" value="1"/>
</dbReference>
<comment type="cofactor">
    <cofactor evidence="3">
        <name>Fe(2+)</name>
        <dbReference type="ChEBI" id="CHEBI:29033"/>
    </cofactor>
</comment>
<name>A0A2V2ZV12_9BACI</name>
<comment type="pathway">
    <text evidence="5">Carbohydrate metabolism; pentose and glucuronate interconversion.</text>
</comment>
<accession>A0A2V2ZV12</accession>
<dbReference type="Proteomes" id="UP000247150">
    <property type="component" value="Unassembled WGS sequence"/>
</dbReference>
<dbReference type="InterPro" id="IPR036237">
    <property type="entry name" value="Xyl_isomerase-like_sf"/>
</dbReference>
<gene>
    <name evidence="12" type="ORF">DFO73_10647</name>
</gene>
<sequence>MNPLTGDLQLLGWDSSYGKDELSNLHNHYESMTEEKLWENLQYFLQSIIKVADETGTKMAIHPDDPLWSIFELPRIITSKENLERFTQLVESPNNGLTICTGSLGANPNKDLPEIIRYFGQKGLIHFAHIRNIKITGYHSFHETSHRSSDGSLDIVEIMKAYDDIGFDGPIRPDHGRMIWGEKGRPGYGLFDRALGAVYLNAIWDTLKKTKMKGEVFQIENPVSGWKSCRH</sequence>
<evidence type="ECO:0000256" key="5">
    <source>
        <dbReference type="ARBA" id="ARBA00004892"/>
    </source>
</evidence>
<dbReference type="AlphaFoldDB" id="A0A2V2ZV12"/>
<evidence type="ECO:0000256" key="1">
    <source>
        <dbReference type="ARBA" id="ARBA00001794"/>
    </source>
</evidence>
<evidence type="ECO:0000256" key="10">
    <source>
        <dbReference type="ARBA" id="ARBA00023239"/>
    </source>
</evidence>
<dbReference type="InterPro" id="IPR004628">
    <property type="entry name" value="Man_deHydtase"/>
</dbReference>
<keyword evidence="8" id="KW-0408">Iron</keyword>
<keyword evidence="10" id="KW-0456">Lyase</keyword>
<dbReference type="EC" id="4.2.1.8" evidence="7 11"/>
<evidence type="ECO:0000313" key="13">
    <source>
        <dbReference type="Proteomes" id="UP000247150"/>
    </source>
</evidence>
<dbReference type="SUPFAM" id="SSF51658">
    <property type="entry name" value="Xylose isomerase-like"/>
    <property type="match status" value="1"/>
</dbReference>
<evidence type="ECO:0000256" key="11">
    <source>
        <dbReference type="NCBIfam" id="TIGR00695"/>
    </source>
</evidence>